<dbReference type="EMBL" id="CP031311">
    <property type="protein sequence ID" value="QCC47891.1"/>
    <property type="molecule type" value="Genomic_DNA"/>
</dbReference>
<evidence type="ECO:0000313" key="3">
    <source>
        <dbReference type="EMBL" id="QCC47891.1"/>
    </source>
</evidence>
<keyword evidence="3" id="KW-0808">Transferase</keyword>
<dbReference type="CDD" id="cd02440">
    <property type="entry name" value="AdoMet_MTases"/>
    <property type="match status" value="1"/>
</dbReference>
<dbReference type="GO" id="GO:0008168">
    <property type="term" value="F:methyltransferase activity"/>
    <property type="evidence" value="ECO:0007669"/>
    <property type="project" value="UniProtKB-KW"/>
</dbReference>
<accession>A0A1H6A0I0</accession>
<gene>
    <name evidence="3" type="ORF">DV707_09595</name>
    <name evidence="4" type="ORF">SAMN04488133_2238</name>
</gene>
<evidence type="ECO:0000256" key="1">
    <source>
        <dbReference type="SAM" id="MobiDB-lite"/>
    </source>
</evidence>
<dbReference type="Proteomes" id="UP000296733">
    <property type="component" value="Chromosome"/>
</dbReference>
<keyword evidence="5" id="KW-1185">Reference proteome</keyword>
<evidence type="ECO:0000259" key="2">
    <source>
        <dbReference type="Pfam" id="PF05175"/>
    </source>
</evidence>
<dbReference type="GeneID" id="39858344"/>
<dbReference type="InterPro" id="IPR029063">
    <property type="entry name" value="SAM-dependent_MTases_sf"/>
</dbReference>
<feature type="region of interest" description="Disordered" evidence="1">
    <location>
        <begin position="205"/>
        <end position="239"/>
    </location>
</feature>
<organism evidence="4 5">
    <name type="scientific">Halobellus limi</name>
    <dbReference type="NCBI Taxonomy" id="699433"/>
    <lineage>
        <taxon>Archaea</taxon>
        <taxon>Methanobacteriati</taxon>
        <taxon>Methanobacteriota</taxon>
        <taxon>Stenosarchaea group</taxon>
        <taxon>Halobacteria</taxon>
        <taxon>Halobacteriales</taxon>
        <taxon>Haloferacaceae</taxon>
        <taxon>Halobellus</taxon>
    </lineage>
</organism>
<feature type="domain" description="Methyltransferase small" evidence="2">
    <location>
        <begin position="48"/>
        <end position="144"/>
    </location>
</feature>
<dbReference type="Pfam" id="PF05175">
    <property type="entry name" value="MTS"/>
    <property type="match status" value="1"/>
</dbReference>
<dbReference type="OrthoDB" id="31271at2157"/>
<sequence>MGTKSALETQLAVVAGFEDPQADLEQYPTPPELAAHVVHVADLNGDVEDRLVVDLGTGTGMLALGAALRGPARVVGIDVDRTALSTAVRNRRRVGTRAQIDWIHADATRAPLCPDGPTTVLMNPPFGAQRGNEHADRAFLETAASISTVSYSVHNAGSREFVESFAADRGGDVTHAFRATLALERQFDFHEADAEEIDAEVYRIEWSGDDGGGDATTDENGATTDENGATADEDGATTD</sequence>
<dbReference type="EMBL" id="FNVN01000002">
    <property type="protein sequence ID" value="SEG41226.1"/>
    <property type="molecule type" value="Genomic_DNA"/>
</dbReference>
<dbReference type="SUPFAM" id="SSF53335">
    <property type="entry name" value="S-adenosyl-L-methionine-dependent methyltransferases"/>
    <property type="match status" value="1"/>
</dbReference>
<dbReference type="AlphaFoldDB" id="A0A1H6A0I0"/>
<dbReference type="Gene3D" id="3.40.50.150">
    <property type="entry name" value="Vaccinia Virus protein VP39"/>
    <property type="match status" value="1"/>
</dbReference>
<dbReference type="RefSeq" id="WP_103991909.1">
    <property type="nucleotide sequence ID" value="NZ_CP031311.1"/>
</dbReference>
<dbReference type="InterPro" id="IPR051720">
    <property type="entry name" value="rRNA_MeTrfase/Polyamine_Synth"/>
</dbReference>
<reference evidence="4 5" key="1">
    <citation type="submission" date="2016-10" db="EMBL/GenBank/DDBJ databases">
        <authorList>
            <person name="de Groot N.N."/>
        </authorList>
    </citation>
    <scope>NUCLEOTIDE SEQUENCE [LARGE SCALE GENOMIC DNA]</scope>
    <source>
        <strain evidence="4 5">CGMCC 1.10331</strain>
    </source>
</reference>
<protein>
    <submittedName>
        <fullName evidence="3">Methyltransferase domain-containing protein</fullName>
    </submittedName>
    <submittedName>
        <fullName evidence="4">Putative methylase</fullName>
    </submittedName>
</protein>
<dbReference type="KEGG" id="hlm:DV707_09595"/>
<keyword evidence="4" id="KW-0489">Methyltransferase</keyword>
<feature type="compositionally biased region" description="Low complexity" evidence="1">
    <location>
        <begin position="218"/>
        <end position="227"/>
    </location>
</feature>
<dbReference type="Proteomes" id="UP000236740">
    <property type="component" value="Unassembled WGS sequence"/>
</dbReference>
<dbReference type="InterPro" id="IPR007848">
    <property type="entry name" value="Small_mtfrase_dom"/>
</dbReference>
<evidence type="ECO:0000313" key="5">
    <source>
        <dbReference type="Proteomes" id="UP000236740"/>
    </source>
</evidence>
<dbReference type="GO" id="GO:0032259">
    <property type="term" value="P:methylation"/>
    <property type="evidence" value="ECO:0007669"/>
    <property type="project" value="UniProtKB-KW"/>
</dbReference>
<evidence type="ECO:0000313" key="6">
    <source>
        <dbReference type="Proteomes" id="UP000296733"/>
    </source>
</evidence>
<proteinExistence type="predicted"/>
<dbReference type="PANTHER" id="PTHR23290">
    <property type="entry name" value="RRNA N6-ADENOSINE-METHYLTRANSFERASE METTL5"/>
    <property type="match status" value="1"/>
</dbReference>
<dbReference type="PANTHER" id="PTHR23290:SF0">
    <property type="entry name" value="RRNA N6-ADENOSINE-METHYLTRANSFERASE METTL5"/>
    <property type="match status" value="1"/>
</dbReference>
<name>A0A1H6A0I0_9EURY</name>
<evidence type="ECO:0000313" key="4">
    <source>
        <dbReference type="EMBL" id="SEG41226.1"/>
    </source>
</evidence>
<reference evidence="3 6" key="2">
    <citation type="journal article" date="2019" name="Nat. Commun.">
        <title>A new type of DNA phosphorothioation-based antiviral system in archaea.</title>
        <authorList>
            <person name="Xiong L."/>
            <person name="Liu S."/>
            <person name="Chen S."/>
            <person name="Xiao Y."/>
            <person name="Zhu B."/>
            <person name="Gao Y."/>
            <person name="Zhang Y."/>
            <person name="Chen B."/>
            <person name="Luo J."/>
            <person name="Deng Z."/>
            <person name="Chen X."/>
            <person name="Wang L."/>
            <person name="Chen S."/>
        </authorList>
    </citation>
    <scope>NUCLEOTIDE SEQUENCE [LARGE SCALE GENOMIC DNA]</scope>
    <source>
        <strain evidence="3 6">CGMCC 1.10331</strain>
    </source>
</reference>